<reference evidence="9 10" key="2">
    <citation type="journal article" date="2016" name="ISME J.">
        <title>Characterization of the first cultured representative of Verrucomicrobia subdivision 5 indicates the proposal of a novel phylum.</title>
        <authorList>
            <person name="Spring S."/>
            <person name="Bunk B."/>
            <person name="Sproer C."/>
            <person name="Schumann P."/>
            <person name="Rohde M."/>
            <person name="Tindall B.J."/>
            <person name="Klenk H.P."/>
        </authorList>
    </citation>
    <scope>NUCLEOTIDE SEQUENCE [LARGE SCALE GENOMIC DNA]</scope>
    <source>
        <strain evidence="9 10">L21-Fru-AB</strain>
    </source>
</reference>
<keyword evidence="7" id="KW-0813">Transport</keyword>
<gene>
    <name evidence="9" type="ORF">L21SP4_02235</name>
</gene>
<dbReference type="EMBL" id="CP010904">
    <property type="protein sequence ID" value="AKJ65462.1"/>
    <property type="molecule type" value="Genomic_DNA"/>
</dbReference>
<sequence length="137" mass="15002">MSRFRSSMREDTQEADVNISPLIDCVFILLIFFIVTTTFVEETGVEVDKPQAASSVNLERNSILIAITGNGEVVYGGNRIGLGGVRPLVKRMLQKEDVPVIIQADREVQSGILVRVIDEAKLAGAEKVSVATRKQKS</sequence>
<evidence type="ECO:0000256" key="6">
    <source>
        <dbReference type="ARBA" id="ARBA00023136"/>
    </source>
</evidence>
<feature type="transmembrane region" description="Helical" evidence="8">
    <location>
        <begin position="21"/>
        <end position="40"/>
    </location>
</feature>
<proteinExistence type="inferred from homology"/>
<keyword evidence="7" id="KW-0653">Protein transport</keyword>
<evidence type="ECO:0000256" key="4">
    <source>
        <dbReference type="ARBA" id="ARBA00022692"/>
    </source>
</evidence>
<dbReference type="GO" id="GO:0005886">
    <property type="term" value="C:plasma membrane"/>
    <property type="evidence" value="ECO:0007669"/>
    <property type="project" value="UniProtKB-SubCell"/>
</dbReference>
<dbReference type="Pfam" id="PF02472">
    <property type="entry name" value="ExbD"/>
    <property type="match status" value="1"/>
</dbReference>
<protein>
    <submittedName>
        <fullName evidence="9">Biopolymer transport protein ExbD</fullName>
    </submittedName>
</protein>
<keyword evidence="4 7" id="KW-0812">Transmembrane</keyword>
<organism evidence="9 10">
    <name type="scientific">Kiritimatiella glycovorans</name>
    <dbReference type="NCBI Taxonomy" id="1307763"/>
    <lineage>
        <taxon>Bacteria</taxon>
        <taxon>Pseudomonadati</taxon>
        <taxon>Kiritimatiellota</taxon>
        <taxon>Kiritimatiellia</taxon>
        <taxon>Kiritimatiellales</taxon>
        <taxon>Kiritimatiellaceae</taxon>
        <taxon>Kiritimatiella</taxon>
    </lineage>
</organism>
<dbReference type="RefSeq" id="WP_052882685.1">
    <property type="nucleotide sequence ID" value="NZ_CP010904.1"/>
</dbReference>
<keyword evidence="3" id="KW-1003">Cell membrane</keyword>
<evidence type="ECO:0000256" key="5">
    <source>
        <dbReference type="ARBA" id="ARBA00022989"/>
    </source>
</evidence>
<dbReference type="STRING" id="1307763.L21SP4_02235"/>
<dbReference type="KEGG" id="vbl:L21SP4_02235"/>
<accession>A0A0G3EJ47</accession>
<dbReference type="PATRIC" id="fig|1609981.3.peg.2326"/>
<dbReference type="InterPro" id="IPR003400">
    <property type="entry name" value="ExbD"/>
</dbReference>
<dbReference type="Gene3D" id="3.30.420.270">
    <property type="match status" value="1"/>
</dbReference>
<evidence type="ECO:0000256" key="7">
    <source>
        <dbReference type="RuleBase" id="RU003879"/>
    </source>
</evidence>
<evidence type="ECO:0000256" key="8">
    <source>
        <dbReference type="SAM" id="Phobius"/>
    </source>
</evidence>
<evidence type="ECO:0000313" key="9">
    <source>
        <dbReference type="EMBL" id="AKJ65462.1"/>
    </source>
</evidence>
<dbReference type="OrthoDB" id="9796751at2"/>
<reference evidence="10" key="1">
    <citation type="submission" date="2015-02" db="EMBL/GenBank/DDBJ databases">
        <title>Description and complete genome sequence of the first cultured representative of the subdivision 5 of the Verrucomicrobia phylum.</title>
        <authorList>
            <person name="Spring S."/>
            <person name="Bunk B."/>
            <person name="Sproer C."/>
            <person name="Klenk H.-P."/>
        </authorList>
    </citation>
    <scope>NUCLEOTIDE SEQUENCE [LARGE SCALE GENOMIC DNA]</scope>
    <source>
        <strain evidence="10">L21-Fru-AB</strain>
    </source>
</reference>
<evidence type="ECO:0000313" key="10">
    <source>
        <dbReference type="Proteomes" id="UP000035268"/>
    </source>
</evidence>
<dbReference type="GO" id="GO:0015031">
    <property type="term" value="P:protein transport"/>
    <property type="evidence" value="ECO:0007669"/>
    <property type="project" value="UniProtKB-KW"/>
</dbReference>
<dbReference type="Proteomes" id="UP000035268">
    <property type="component" value="Chromosome"/>
</dbReference>
<keyword evidence="6 8" id="KW-0472">Membrane</keyword>
<comment type="subcellular location">
    <subcellularLocation>
        <location evidence="1">Cell membrane</location>
        <topology evidence="1">Single-pass membrane protein</topology>
    </subcellularLocation>
    <subcellularLocation>
        <location evidence="7">Cell membrane</location>
        <topology evidence="7">Single-pass type II membrane protein</topology>
    </subcellularLocation>
</comment>
<keyword evidence="10" id="KW-1185">Reference proteome</keyword>
<keyword evidence="5 8" id="KW-1133">Transmembrane helix</keyword>
<dbReference type="PANTHER" id="PTHR30558">
    <property type="entry name" value="EXBD MEMBRANE COMPONENT OF PMF-DRIVEN MACROMOLECULE IMPORT SYSTEM"/>
    <property type="match status" value="1"/>
</dbReference>
<name>A0A0G3EJ47_9BACT</name>
<evidence type="ECO:0000256" key="1">
    <source>
        <dbReference type="ARBA" id="ARBA00004162"/>
    </source>
</evidence>
<evidence type="ECO:0000256" key="3">
    <source>
        <dbReference type="ARBA" id="ARBA00022475"/>
    </source>
</evidence>
<dbReference type="AlphaFoldDB" id="A0A0G3EJ47"/>
<evidence type="ECO:0000256" key="2">
    <source>
        <dbReference type="ARBA" id="ARBA00005811"/>
    </source>
</evidence>
<dbReference type="PANTHER" id="PTHR30558:SF13">
    <property type="entry name" value="BIOPOLYMER TRANSPORT PROTEIN EXBD2"/>
    <property type="match status" value="1"/>
</dbReference>
<dbReference type="GO" id="GO:0022857">
    <property type="term" value="F:transmembrane transporter activity"/>
    <property type="evidence" value="ECO:0007669"/>
    <property type="project" value="InterPro"/>
</dbReference>
<comment type="similarity">
    <text evidence="2 7">Belongs to the ExbD/TolR family.</text>
</comment>